<dbReference type="SUPFAM" id="SSF55785">
    <property type="entry name" value="PYP-like sensor domain (PAS domain)"/>
    <property type="match status" value="1"/>
</dbReference>
<keyword evidence="6" id="KW-0808">Transferase</keyword>
<protein>
    <recommendedName>
        <fullName evidence="2">histidine kinase</fullName>
        <ecNumber evidence="2">2.7.13.3</ecNumber>
    </recommendedName>
</protein>
<feature type="transmembrane region" description="Helical" evidence="4">
    <location>
        <begin position="150"/>
        <end position="168"/>
    </location>
</feature>
<comment type="caution">
    <text evidence="6">The sequence shown here is derived from an EMBL/GenBank/DDBJ whole genome shotgun (WGS) entry which is preliminary data.</text>
</comment>
<dbReference type="Pfam" id="PF02518">
    <property type="entry name" value="HATPase_c"/>
    <property type="match status" value="1"/>
</dbReference>
<keyword evidence="7" id="KW-1185">Reference proteome</keyword>
<feature type="transmembrane region" description="Helical" evidence="4">
    <location>
        <begin position="18"/>
        <end position="37"/>
    </location>
</feature>
<dbReference type="PANTHER" id="PTHR43065">
    <property type="entry name" value="SENSOR HISTIDINE KINASE"/>
    <property type="match status" value="1"/>
</dbReference>
<dbReference type="InterPro" id="IPR000014">
    <property type="entry name" value="PAS"/>
</dbReference>
<feature type="transmembrane region" description="Helical" evidence="4">
    <location>
        <begin position="118"/>
        <end position="138"/>
    </location>
</feature>
<dbReference type="InterPro" id="IPR003594">
    <property type="entry name" value="HATPase_dom"/>
</dbReference>
<organism evidence="6 7">
    <name type="scientific">Uliginosibacterium sediminicola</name>
    <dbReference type="NCBI Taxonomy" id="2024550"/>
    <lineage>
        <taxon>Bacteria</taxon>
        <taxon>Pseudomonadati</taxon>
        <taxon>Pseudomonadota</taxon>
        <taxon>Betaproteobacteria</taxon>
        <taxon>Rhodocyclales</taxon>
        <taxon>Zoogloeaceae</taxon>
        <taxon>Uliginosibacterium</taxon>
    </lineage>
</organism>
<dbReference type="InterPro" id="IPR004358">
    <property type="entry name" value="Sig_transdc_His_kin-like_C"/>
</dbReference>
<dbReference type="SUPFAM" id="SSF55874">
    <property type="entry name" value="ATPase domain of HSP90 chaperone/DNA topoisomerase II/histidine kinase"/>
    <property type="match status" value="1"/>
</dbReference>
<feature type="transmembrane region" description="Helical" evidence="4">
    <location>
        <begin position="43"/>
        <end position="61"/>
    </location>
</feature>
<dbReference type="Gene3D" id="3.30.565.10">
    <property type="entry name" value="Histidine kinase-like ATPase, C-terminal domain"/>
    <property type="match status" value="1"/>
</dbReference>
<dbReference type="GO" id="GO:0016301">
    <property type="term" value="F:kinase activity"/>
    <property type="evidence" value="ECO:0007669"/>
    <property type="project" value="UniProtKB-KW"/>
</dbReference>
<dbReference type="InterPro" id="IPR035965">
    <property type="entry name" value="PAS-like_dom_sf"/>
</dbReference>
<dbReference type="CDD" id="cd00130">
    <property type="entry name" value="PAS"/>
    <property type="match status" value="1"/>
</dbReference>
<dbReference type="Pfam" id="PF13188">
    <property type="entry name" value="PAS_8"/>
    <property type="match status" value="1"/>
</dbReference>
<dbReference type="RefSeq" id="WP_345918779.1">
    <property type="nucleotide sequence ID" value="NZ_JBDIVE010000002.1"/>
</dbReference>
<evidence type="ECO:0000256" key="2">
    <source>
        <dbReference type="ARBA" id="ARBA00012438"/>
    </source>
</evidence>
<dbReference type="InterPro" id="IPR003661">
    <property type="entry name" value="HisK_dim/P_dom"/>
</dbReference>
<dbReference type="CDD" id="cd00075">
    <property type="entry name" value="HATPase"/>
    <property type="match status" value="1"/>
</dbReference>
<evidence type="ECO:0000313" key="6">
    <source>
        <dbReference type="EMBL" id="MEN3068016.1"/>
    </source>
</evidence>
<keyword evidence="3" id="KW-0597">Phosphoprotein</keyword>
<keyword evidence="6" id="KW-0418">Kinase</keyword>
<dbReference type="Pfam" id="PF00512">
    <property type="entry name" value="HisKA"/>
    <property type="match status" value="1"/>
</dbReference>
<dbReference type="Pfam" id="PF25323">
    <property type="entry name" value="6TM_PilS"/>
    <property type="match status" value="1"/>
</dbReference>
<dbReference type="EMBL" id="JBDIVE010000002">
    <property type="protein sequence ID" value="MEN3068016.1"/>
    <property type="molecule type" value="Genomic_DNA"/>
</dbReference>
<dbReference type="CDD" id="cd00082">
    <property type="entry name" value="HisKA"/>
    <property type="match status" value="1"/>
</dbReference>
<keyword evidence="4" id="KW-0812">Transmembrane</keyword>
<feature type="transmembrane region" description="Helical" evidence="4">
    <location>
        <begin position="73"/>
        <end position="91"/>
    </location>
</feature>
<feature type="domain" description="Histidine kinase" evidence="5">
    <location>
        <begin position="301"/>
        <end position="507"/>
    </location>
</feature>
<dbReference type="Gene3D" id="1.10.287.130">
    <property type="match status" value="1"/>
</dbReference>
<dbReference type="PANTHER" id="PTHR43065:SF52">
    <property type="entry name" value="SENSOR PROTEIN KINASE PILS"/>
    <property type="match status" value="1"/>
</dbReference>
<reference evidence="6 7" key="1">
    <citation type="journal article" date="2018" name="Int. J. Syst. Evol. Microbiol.">
        <title>Uliginosibacterium sediminicola sp. nov., isolated from freshwater sediment.</title>
        <authorList>
            <person name="Hwang W.M."/>
            <person name="Kim S.M."/>
            <person name="Kang K."/>
            <person name="Ahn T.Y."/>
        </authorList>
    </citation>
    <scope>NUCLEOTIDE SEQUENCE [LARGE SCALE GENOMIC DNA]</scope>
    <source>
        <strain evidence="6 7">M1-21</strain>
    </source>
</reference>
<dbReference type="Proteomes" id="UP001410394">
    <property type="component" value="Unassembled WGS sequence"/>
</dbReference>
<sequence length="507" mass="55400">MLLPGDTPRSVSIRYFGFYRLVIASLLSLFSIVGGVGDASSHLYTALMLGYWLTAVGFLLMTPKTREQFNAMLMGQVAFDVLVLTSGMYIGGAQSSSVPYLLMTTLAGAALVGEGRMVLGFAAMTTLAVLAELLVRILLRGVQTEELTRTGVICMGYFAVALLTRMLARRALEHEALARQRGAALQRQTEINARIIADLLDGVVVLDAAGRVRMCNPRAAEFLGCSLVEGEHIAHRAAELDAALRLQQSRVRVERSGKTLHLRRMMTGDEGDQLIYLEDFARIESQARQIKLAALGRLTANIAHEIRNPLASITQAAELLVDEKRAQMQQRLSRIVQDNAARIARIVSDVLEVGRRDRTVPELLDARAFVTHFLEEFALHSPAVSECVVLSVSGAPQLRFDRMHLAQILGNLLGNALRYCRRQPGSVEISITALDAERVSLCIRDDGPGIPAAQREQVFEPFHTTDPKGTGLGLYVARELADANAARLTLLDSESGAAFQLIARSVE</sequence>
<keyword evidence="4" id="KW-1133">Transmembrane helix</keyword>
<dbReference type="Gene3D" id="3.30.450.20">
    <property type="entry name" value="PAS domain"/>
    <property type="match status" value="1"/>
</dbReference>
<dbReference type="PRINTS" id="PR00344">
    <property type="entry name" value="BCTRLSENSOR"/>
</dbReference>
<proteinExistence type="predicted"/>
<accession>A0ABU9YW98</accession>
<evidence type="ECO:0000313" key="7">
    <source>
        <dbReference type="Proteomes" id="UP001410394"/>
    </source>
</evidence>
<dbReference type="InterPro" id="IPR036097">
    <property type="entry name" value="HisK_dim/P_sf"/>
</dbReference>
<gene>
    <name evidence="6" type="ORF">ABDB84_05950</name>
</gene>
<dbReference type="PROSITE" id="PS50109">
    <property type="entry name" value="HIS_KIN"/>
    <property type="match status" value="1"/>
</dbReference>
<dbReference type="InterPro" id="IPR005467">
    <property type="entry name" value="His_kinase_dom"/>
</dbReference>
<dbReference type="EC" id="2.7.13.3" evidence="2"/>
<dbReference type="SMART" id="SM00388">
    <property type="entry name" value="HisKA"/>
    <property type="match status" value="1"/>
</dbReference>
<evidence type="ECO:0000256" key="3">
    <source>
        <dbReference type="ARBA" id="ARBA00022553"/>
    </source>
</evidence>
<dbReference type="InterPro" id="IPR036890">
    <property type="entry name" value="HATPase_C_sf"/>
</dbReference>
<evidence type="ECO:0000256" key="4">
    <source>
        <dbReference type="SAM" id="Phobius"/>
    </source>
</evidence>
<name>A0ABU9YW98_9RHOO</name>
<evidence type="ECO:0000256" key="1">
    <source>
        <dbReference type="ARBA" id="ARBA00000085"/>
    </source>
</evidence>
<comment type="catalytic activity">
    <reaction evidence="1">
        <text>ATP + protein L-histidine = ADP + protein N-phospho-L-histidine.</text>
        <dbReference type="EC" id="2.7.13.3"/>
    </reaction>
</comment>
<evidence type="ECO:0000259" key="5">
    <source>
        <dbReference type="PROSITE" id="PS50109"/>
    </source>
</evidence>
<keyword evidence="4" id="KW-0472">Membrane</keyword>
<dbReference type="SMART" id="SM00387">
    <property type="entry name" value="HATPase_c"/>
    <property type="match status" value="1"/>
</dbReference>
<dbReference type="SUPFAM" id="SSF47384">
    <property type="entry name" value="Homodimeric domain of signal transducing histidine kinase"/>
    <property type="match status" value="1"/>
</dbReference>